<accession>A0ABS1LA48</accession>
<name>A0ABS1LA48_9ACTN</name>
<dbReference type="EMBL" id="JAERSG010000004">
    <property type="protein sequence ID" value="MBL0748560.1"/>
    <property type="molecule type" value="Genomic_DNA"/>
</dbReference>
<evidence type="ECO:0000256" key="1">
    <source>
        <dbReference type="SAM" id="MobiDB-lite"/>
    </source>
</evidence>
<gene>
    <name evidence="3" type="ORF">JI751_13155</name>
</gene>
<evidence type="ECO:0008006" key="5">
    <source>
        <dbReference type="Google" id="ProtNLM"/>
    </source>
</evidence>
<feature type="region of interest" description="Disordered" evidence="1">
    <location>
        <begin position="26"/>
        <end position="55"/>
    </location>
</feature>
<organism evidence="3 4">
    <name type="scientific">Nocardioides baculatus</name>
    <dbReference type="NCBI Taxonomy" id="2801337"/>
    <lineage>
        <taxon>Bacteria</taxon>
        <taxon>Bacillati</taxon>
        <taxon>Actinomycetota</taxon>
        <taxon>Actinomycetes</taxon>
        <taxon>Propionibacteriales</taxon>
        <taxon>Nocardioidaceae</taxon>
        <taxon>Nocardioides</taxon>
    </lineage>
</organism>
<dbReference type="PROSITE" id="PS51257">
    <property type="entry name" value="PROKAR_LIPOPROTEIN"/>
    <property type="match status" value="1"/>
</dbReference>
<feature type="signal peptide" evidence="2">
    <location>
        <begin position="1"/>
        <end position="21"/>
    </location>
</feature>
<dbReference type="Proteomes" id="UP000636918">
    <property type="component" value="Unassembled WGS sequence"/>
</dbReference>
<feature type="chain" id="PRO_5047092983" description="DUF4245 domain-containing protein" evidence="2">
    <location>
        <begin position="22"/>
        <end position="203"/>
    </location>
</feature>
<evidence type="ECO:0000313" key="4">
    <source>
        <dbReference type="Proteomes" id="UP000636918"/>
    </source>
</evidence>
<keyword evidence="4" id="KW-1185">Reference proteome</keyword>
<protein>
    <recommendedName>
        <fullName evidence="5">DUF4245 domain-containing protein</fullName>
    </recommendedName>
</protein>
<reference evidence="3 4" key="1">
    <citation type="submission" date="2021-01" db="EMBL/GenBank/DDBJ databases">
        <title>Genome seq and assembly of Nocardiodes sp. G10.</title>
        <authorList>
            <person name="Chhetri G."/>
        </authorList>
    </citation>
    <scope>NUCLEOTIDE SEQUENCE [LARGE SCALE GENOMIC DNA]</scope>
    <source>
        <strain evidence="3 4">G10</strain>
    </source>
</reference>
<keyword evidence="2" id="KW-0732">Signal</keyword>
<comment type="caution">
    <text evidence="3">The sequence shown here is derived from an EMBL/GenBank/DDBJ whole genome shotgun (WGS) entry which is preliminary data.</text>
</comment>
<feature type="compositionally biased region" description="Low complexity" evidence="1">
    <location>
        <begin position="34"/>
        <end position="49"/>
    </location>
</feature>
<sequence>MRATRLTVPALGASLVLLLGACGDDSSRAEDPAADASASETPSETTSSEPPSPEPVVLIDFGDEPAVDATYKDAALQAVGDKLITMVPSALPDGWTTVGGGYQAEPQWWHMEYTAPTGDVTLDQFPGDTETTIGSQLSVAPTGDVDLSPWGIGTWSAWDYKGATVLTHELKGSTVILQGADQDTVTDLAKSLIPAEDAPAQEG</sequence>
<proteinExistence type="predicted"/>
<evidence type="ECO:0000313" key="3">
    <source>
        <dbReference type="EMBL" id="MBL0748560.1"/>
    </source>
</evidence>
<dbReference type="RefSeq" id="WP_201937238.1">
    <property type="nucleotide sequence ID" value="NZ_JAERSG010000004.1"/>
</dbReference>
<evidence type="ECO:0000256" key="2">
    <source>
        <dbReference type="SAM" id="SignalP"/>
    </source>
</evidence>